<dbReference type="OrthoDB" id="4847419at2"/>
<dbReference type="Proteomes" id="UP000480122">
    <property type="component" value="Unassembled WGS sequence"/>
</dbReference>
<name>A0A7C9LGQ3_9MICO</name>
<dbReference type="InterPro" id="IPR018389">
    <property type="entry name" value="DctP_fam"/>
</dbReference>
<organism evidence="6 7">
    <name type="scientific">Agromyces luteolus</name>
    <dbReference type="NCBI Taxonomy" id="88373"/>
    <lineage>
        <taxon>Bacteria</taxon>
        <taxon>Bacillati</taxon>
        <taxon>Actinomycetota</taxon>
        <taxon>Actinomycetes</taxon>
        <taxon>Micrococcales</taxon>
        <taxon>Microbacteriaceae</taxon>
        <taxon>Agromyces</taxon>
    </lineage>
</organism>
<proteinExistence type="inferred from homology"/>
<dbReference type="PANTHER" id="PTHR33376:SF7">
    <property type="entry name" value="C4-DICARBOXYLATE-BINDING PROTEIN DCTB"/>
    <property type="match status" value="1"/>
</dbReference>
<protein>
    <recommendedName>
        <fullName evidence="8">TRAP transporter substrate-binding protein</fullName>
    </recommendedName>
</protein>
<keyword evidence="7" id="KW-1185">Reference proteome</keyword>
<evidence type="ECO:0000256" key="5">
    <source>
        <dbReference type="SAM" id="Phobius"/>
    </source>
</evidence>
<keyword evidence="5" id="KW-0472">Membrane</keyword>
<evidence type="ECO:0000256" key="3">
    <source>
        <dbReference type="ARBA" id="ARBA00022729"/>
    </source>
</evidence>
<comment type="caution">
    <text evidence="6">The sequence shown here is derived from an EMBL/GenBank/DDBJ whole genome shotgun (WGS) entry which is preliminary data.</text>
</comment>
<dbReference type="GO" id="GO:0055085">
    <property type="term" value="P:transmembrane transport"/>
    <property type="evidence" value="ECO:0007669"/>
    <property type="project" value="InterPro"/>
</dbReference>
<dbReference type="AlphaFoldDB" id="A0A7C9LGQ3"/>
<keyword evidence="5" id="KW-0812">Transmembrane</keyword>
<keyword evidence="5" id="KW-1133">Transmembrane helix</keyword>
<accession>A0A7C9LGQ3</accession>
<feature type="compositionally biased region" description="Low complexity" evidence="4">
    <location>
        <begin position="7"/>
        <end position="27"/>
    </location>
</feature>
<comment type="similarity">
    <text evidence="1">Belongs to the bacterial solute-binding protein 7 family.</text>
</comment>
<dbReference type="EMBL" id="WODA01000026">
    <property type="protein sequence ID" value="MUN08950.1"/>
    <property type="molecule type" value="Genomic_DNA"/>
</dbReference>
<evidence type="ECO:0000313" key="6">
    <source>
        <dbReference type="EMBL" id="MUN08950.1"/>
    </source>
</evidence>
<gene>
    <name evidence="6" type="ORF">GLX25_17750</name>
</gene>
<evidence type="ECO:0000256" key="2">
    <source>
        <dbReference type="ARBA" id="ARBA00022448"/>
    </source>
</evidence>
<dbReference type="InterPro" id="IPR038404">
    <property type="entry name" value="TRAP_DctP_sf"/>
</dbReference>
<keyword evidence="2" id="KW-0813">Transport</keyword>
<feature type="region of interest" description="Disordered" evidence="4">
    <location>
        <begin position="1"/>
        <end position="30"/>
    </location>
</feature>
<dbReference type="PANTHER" id="PTHR33376">
    <property type="match status" value="1"/>
</dbReference>
<dbReference type="Gene3D" id="3.40.190.170">
    <property type="entry name" value="Bacterial extracellular solute-binding protein, family 7"/>
    <property type="match status" value="1"/>
</dbReference>
<dbReference type="Pfam" id="PF03480">
    <property type="entry name" value="DctP"/>
    <property type="match status" value="1"/>
</dbReference>
<reference evidence="6 7" key="1">
    <citation type="submission" date="2019-11" db="EMBL/GenBank/DDBJ databases">
        <title>Agromyces kandeliae sp. nov., isolated from mangrove soil.</title>
        <authorList>
            <person name="Wang R."/>
        </authorList>
    </citation>
    <scope>NUCLEOTIDE SEQUENCE [LARGE SCALE GENOMIC DNA]</scope>
    <source>
        <strain evidence="6 7">JCM 11431</strain>
    </source>
</reference>
<sequence>MRRGRSRTASCGSSTSSGRRPTGRLSSDSTRCCGAVSRGSAWSDGELLIAGTRLSWTAARPPARTRVAATMRRVPAVRTVRGIRTEGPIMRTTQLTLVPAVAAAAVLAVLAMGGCAAGTTAGADSSPTTLTLFHIDGGPELDPAVDWYADRVAELSEGAILVEVERSCCGEAVDLEEQLVSAVADGEADLGWVGTRVFAELGVTELAAMTAPMLIDDYALQQEVVSSEAVAKTLPALDRLGVTGVAILPGSLRYPLTSEAPIRALADWQGRTVASFHSSQSAEALRQLGAEPLDVDFHARDEGLYDGSITVLENSVIMLDNGREQIVPNATVNLPLWPRSSALIADPSLADRIGTDGMDVLAQAAHDIVDRTGEYVALDDAAIASACSEGARFSEASADELAAMRDAVAESYETIAADPDAAPLLEAIEELRDARGSAAMPEIPDGCTGEAAPSAQDEASGSGDVAVLNGVFETPLLTEEHLTDIGMPPQDAMNAAGTFRFTFDDGTFALDAEGTNGGPAHCDGSYVVEGERVTISFLPGGDCGPGGVLIEADFAVDDTGLVFTNAEAPYASDAVLFSDFTWTRVS</sequence>
<evidence type="ECO:0008006" key="8">
    <source>
        <dbReference type="Google" id="ProtNLM"/>
    </source>
</evidence>
<feature type="transmembrane region" description="Helical" evidence="5">
    <location>
        <begin position="97"/>
        <end position="119"/>
    </location>
</feature>
<keyword evidence="3" id="KW-0732">Signal</keyword>
<evidence type="ECO:0000313" key="7">
    <source>
        <dbReference type="Proteomes" id="UP000480122"/>
    </source>
</evidence>
<evidence type="ECO:0000256" key="4">
    <source>
        <dbReference type="SAM" id="MobiDB-lite"/>
    </source>
</evidence>
<evidence type="ECO:0000256" key="1">
    <source>
        <dbReference type="ARBA" id="ARBA00009023"/>
    </source>
</evidence>